<keyword evidence="2" id="KW-1185">Reference proteome</keyword>
<gene>
    <name evidence="1" type="ORF">M407DRAFT_12507</name>
</gene>
<accession>A0A0C3Q2L9</accession>
<organism evidence="1 2">
    <name type="scientific">Tulasnella calospora MUT 4182</name>
    <dbReference type="NCBI Taxonomy" id="1051891"/>
    <lineage>
        <taxon>Eukaryota</taxon>
        <taxon>Fungi</taxon>
        <taxon>Dikarya</taxon>
        <taxon>Basidiomycota</taxon>
        <taxon>Agaricomycotina</taxon>
        <taxon>Agaricomycetes</taxon>
        <taxon>Cantharellales</taxon>
        <taxon>Tulasnellaceae</taxon>
        <taxon>Tulasnella</taxon>
    </lineage>
</organism>
<dbReference type="AlphaFoldDB" id="A0A0C3Q2L9"/>
<protein>
    <recommendedName>
        <fullName evidence="3">Cleavage/polyadenylation specificity factor A subunit N-terminal domain-containing protein</fullName>
    </recommendedName>
</protein>
<dbReference type="EMBL" id="KN823433">
    <property type="protein sequence ID" value="KIO17076.1"/>
    <property type="molecule type" value="Genomic_DNA"/>
</dbReference>
<sequence>MFRSRWLLIQLNARRLELWDLGRPLTSTPTSYFDGLDGLVDGYKLLLTSVDSSTIALSVRSYKTYHIHAVLPQIGVKTGQNSKLVLLNIVTGCSGLLNVNNGLGVFSRSTLDTGAIAQCQQSAATIILQSEKEDPMLDYAPSAKIMTSFVIVVQRKAIEFYSLDVIQSAPLHWVGIPYCGPDAAYLGLDTNEEPTQAIHVVYPNTADGAGCRFTLSAAQEVLDIPRFMGGNSTALCIWGETGRRMVHVDDFKGLSVLGLSVPVGFGAKSFVVPVEDRYMASWKIPYLRRDLACYLAFDEAMGVCAVALGSGRIWIADPVCGTEFNSKTQMLP</sequence>
<dbReference type="Proteomes" id="UP000054248">
    <property type="component" value="Unassembled WGS sequence"/>
</dbReference>
<name>A0A0C3Q2L9_9AGAM</name>
<evidence type="ECO:0000313" key="2">
    <source>
        <dbReference type="Proteomes" id="UP000054248"/>
    </source>
</evidence>
<proteinExistence type="predicted"/>
<evidence type="ECO:0000313" key="1">
    <source>
        <dbReference type="EMBL" id="KIO17076.1"/>
    </source>
</evidence>
<reference evidence="1 2" key="1">
    <citation type="submission" date="2014-04" db="EMBL/GenBank/DDBJ databases">
        <authorList>
            <consortium name="DOE Joint Genome Institute"/>
            <person name="Kuo A."/>
            <person name="Girlanda M."/>
            <person name="Perotto S."/>
            <person name="Kohler A."/>
            <person name="Nagy L.G."/>
            <person name="Floudas D."/>
            <person name="Copeland A."/>
            <person name="Barry K.W."/>
            <person name="Cichocki N."/>
            <person name="Veneault-Fourrey C."/>
            <person name="LaButti K."/>
            <person name="Lindquist E.A."/>
            <person name="Lipzen A."/>
            <person name="Lundell T."/>
            <person name="Morin E."/>
            <person name="Murat C."/>
            <person name="Sun H."/>
            <person name="Tunlid A."/>
            <person name="Henrissat B."/>
            <person name="Grigoriev I.V."/>
            <person name="Hibbett D.S."/>
            <person name="Martin F."/>
            <person name="Nordberg H.P."/>
            <person name="Cantor M.N."/>
            <person name="Hua S.X."/>
        </authorList>
    </citation>
    <scope>NUCLEOTIDE SEQUENCE [LARGE SCALE GENOMIC DNA]</scope>
    <source>
        <strain evidence="1 2">MUT 4182</strain>
    </source>
</reference>
<evidence type="ECO:0008006" key="3">
    <source>
        <dbReference type="Google" id="ProtNLM"/>
    </source>
</evidence>
<dbReference type="OrthoDB" id="3034442at2759"/>
<reference evidence="2" key="2">
    <citation type="submission" date="2015-01" db="EMBL/GenBank/DDBJ databases">
        <title>Evolutionary Origins and Diversification of the Mycorrhizal Mutualists.</title>
        <authorList>
            <consortium name="DOE Joint Genome Institute"/>
            <consortium name="Mycorrhizal Genomics Consortium"/>
            <person name="Kohler A."/>
            <person name="Kuo A."/>
            <person name="Nagy L.G."/>
            <person name="Floudas D."/>
            <person name="Copeland A."/>
            <person name="Barry K.W."/>
            <person name="Cichocki N."/>
            <person name="Veneault-Fourrey C."/>
            <person name="LaButti K."/>
            <person name="Lindquist E.A."/>
            <person name="Lipzen A."/>
            <person name="Lundell T."/>
            <person name="Morin E."/>
            <person name="Murat C."/>
            <person name="Riley R."/>
            <person name="Ohm R."/>
            <person name="Sun H."/>
            <person name="Tunlid A."/>
            <person name="Henrissat B."/>
            <person name="Grigoriev I.V."/>
            <person name="Hibbett D.S."/>
            <person name="Martin F."/>
        </authorList>
    </citation>
    <scope>NUCLEOTIDE SEQUENCE [LARGE SCALE GENOMIC DNA]</scope>
    <source>
        <strain evidence="2">MUT 4182</strain>
    </source>
</reference>
<dbReference type="HOGENOM" id="CLU_837273_0_0_1"/>